<reference evidence="3" key="1">
    <citation type="submission" date="2020-06" db="EMBL/GenBank/DDBJ databases">
        <title>Nostoc edaphicum CCNP1411 genome.</title>
        <authorList>
            <person name="Fidor A."/>
            <person name="Grabski M."/>
            <person name="Gawor J."/>
            <person name="Gromadka R."/>
            <person name="Wegrzyn G."/>
            <person name="Mazur-Marzec H."/>
        </authorList>
    </citation>
    <scope>NUCLEOTIDE SEQUENCE [LARGE SCALE GENOMIC DNA]</scope>
    <source>
        <strain evidence="3">CCNP1411</strain>
    </source>
</reference>
<sequence>MADKTKIISFELSDGKIIKVEVTPIGEQPVSAETRVFKQATEIIKSIAEDVAGTLKDISETVKPDKFSVKLGLQIGVESGQLTALIVKGTGTANLEITMEWGK</sequence>
<feature type="domain" description="Trypsin-co-occurring" evidence="1">
    <location>
        <begin position="10"/>
        <end position="102"/>
    </location>
</feature>
<dbReference type="AlphaFoldDB" id="A0A7D7QEI9"/>
<dbReference type="KEGG" id="ned:HUN01_22380"/>
<gene>
    <name evidence="2" type="ORF">HUN01_22380</name>
</gene>
<name>A0A7D7QEI9_9NOSO</name>
<dbReference type="Pfam" id="PF19493">
    <property type="entry name" value="Trypco1"/>
    <property type="match status" value="1"/>
</dbReference>
<proteinExistence type="predicted"/>
<keyword evidence="3" id="KW-1185">Reference proteome</keyword>
<evidence type="ECO:0000313" key="2">
    <source>
        <dbReference type="EMBL" id="QMS90199.1"/>
    </source>
</evidence>
<dbReference type="RefSeq" id="WP_181928040.1">
    <property type="nucleotide sequence ID" value="NZ_CP054698.1"/>
</dbReference>
<evidence type="ECO:0000259" key="1">
    <source>
        <dbReference type="Pfam" id="PF19493"/>
    </source>
</evidence>
<dbReference type="InterPro" id="IPR045794">
    <property type="entry name" value="Trypco1"/>
</dbReference>
<accession>A0A7D7QEI9</accession>
<dbReference type="EMBL" id="CP054698">
    <property type="protein sequence ID" value="QMS90199.1"/>
    <property type="molecule type" value="Genomic_DNA"/>
</dbReference>
<organism evidence="2 3">
    <name type="scientific">Nostoc edaphicum CCNP1411</name>
    <dbReference type="NCBI Taxonomy" id="1472755"/>
    <lineage>
        <taxon>Bacteria</taxon>
        <taxon>Bacillati</taxon>
        <taxon>Cyanobacteriota</taxon>
        <taxon>Cyanophyceae</taxon>
        <taxon>Nostocales</taxon>
        <taxon>Nostocaceae</taxon>
        <taxon>Nostoc</taxon>
    </lineage>
</organism>
<evidence type="ECO:0000313" key="3">
    <source>
        <dbReference type="Proteomes" id="UP000514713"/>
    </source>
</evidence>
<protein>
    <recommendedName>
        <fullName evidence="1">Trypsin-co-occurring domain-containing protein</fullName>
    </recommendedName>
</protein>
<dbReference type="Proteomes" id="UP000514713">
    <property type="component" value="Chromosome"/>
</dbReference>
<dbReference type="NCBIfam" id="NF041216">
    <property type="entry name" value="CU044_2847_fam"/>
    <property type="match status" value="1"/>
</dbReference>